<organism evidence="2 3">
    <name type="scientific">Chelatococcus asaccharovorans</name>
    <dbReference type="NCBI Taxonomy" id="28210"/>
    <lineage>
        <taxon>Bacteria</taxon>
        <taxon>Pseudomonadati</taxon>
        <taxon>Pseudomonadota</taxon>
        <taxon>Alphaproteobacteria</taxon>
        <taxon>Hyphomicrobiales</taxon>
        <taxon>Chelatococcaceae</taxon>
        <taxon>Chelatococcus</taxon>
    </lineage>
</organism>
<name>A0A2V3U0V2_9HYPH</name>
<evidence type="ECO:0000313" key="3">
    <source>
        <dbReference type="Proteomes" id="UP000248021"/>
    </source>
</evidence>
<evidence type="ECO:0000256" key="1">
    <source>
        <dbReference type="SAM" id="MobiDB-lite"/>
    </source>
</evidence>
<comment type="caution">
    <text evidence="2">The sequence shown here is derived from an EMBL/GenBank/DDBJ whole genome shotgun (WGS) entry which is preliminary data.</text>
</comment>
<proteinExistence type="predicted"/>
<dbReference type="RefSeq" id="WP_146227447.1">
    <property type="nucleotide sequence ID" value="NZ_JAHBRY010000001.1"/>
</dbReference>
<feature type="region of interest" description="Disordered" evidence="1">
    <location>
        <begin position="1"/>
        <end position="60"/>
    </location>
</feature>
<evidence type="ECO:0000313" key="2">
    <source>
        <dbReference type="EMBL" id="PXW55833.1"/>
    </source>
</evidence>
<accession>A0A2V3U0V2</accession>
<sequence length="60" mass="6218">MPNQGGHDTGKQDQKGMHKDMHPSQGHTSGSGKSASGSHGQQSPQSAPGAGKDKDQSHRK</sequence>
<dbReference type="AlphaFoldDB" id="A0A2V3U0V2"/>
<dbReference type="EMBL" id="QJJK01000009">
    <property type="protein sequence ID" value="PXW55833.1"/>
    <property type="molecule type" value="Genomic_DNA"/>
</dbReference>
<feature type="compositionally biased region" description="Basic and acidic residues" evidence="1">
    <location>
        <begin position="8"/>
        <end position="22"/>
    </location>
</feature>
<feature type="compositionally biased region" description="Basic and acidic residues" evidence="1">
    <location>
        <begin position="51"/>
        <end position="60"/>
    </location>
</feature>
<feature type="compositionally biased region" description="Low complexity" evidence="1">
    <location>
        <begin position="26"/>
        <end position="43"/>
    </location>
</feature>
<reference evidence="2 3" key="1">
    <citation type="submission" date="2018-05" db="EMBL/GenBank/DDBJ databases">
        <title>Genomic Encyclopedia of Type Strains, Phase IV (KMG-IV): sequencing the most valuable type-strain genomes for metagenomic binning, comparative biology and taxonomic classification.</title>
        <authorList>
            <person name="Goeker M."/>
        </authorList>
    </citation>
    <scope>NUCLEOTIDE SEQUENCE [LARGE SCALE GENOMIC DNA]</scope>
    <source>
        <strain evidence="2 3">DSM 6462</strain>
    </source>
</reference>
<protein>
    <submittedName>
        <fullName evidence="2">Uncharacterized protein</fullName>
    </submittedName>
</protein>
<gene>
    <name evidence="2" type="ORF">C7450_109245</name>
</gene>
<dbReference type="Proteomes" id="UP000248021">
    <property type="component" value="Unassembled WGS sequence"/>
</dbReference>
<keyword evidence="3" id="KW-1185">Reference proteome</keyword>